<comment type="similarity">
    <text evidence="2 10 13">Belongs to the SecY/SEC61-alpha family.</text>
</comment>
<evidence type="ECO:0000313" key="15">
    <source>
        <dbReference type="Proteomes" id="UP000279470"/>
    </source>
</evidence>
<dbReference type="EMBL" id="RXFM01000029">
    <property type="protein sequence ID" value="RST68188.1"/>
    <property type="molecule type" value="Genomic_DNA"/>
</dbReference>
<comment type="function">
    <text evidence="10 11">The central subunit of the protein translocation channel SecYEG. Consists of two halves formed by TMs 1-5 and 6-10. These two domains form a lateral gate at the front which open onto the bilayer between TMs 2 and 7, and are clamped together by SecE at the back. The channel is closed by both a pore ring composed of hydrophobic SecY resides and a short helix (helix 2A) on the extracellular side of the membrane which forms a plug. The plug probably moves laterally to allow the channel to open. The ring and the pore may move independently.</text>
</comment>
<keyword evidence="10" id="KW-1003">Cell membrane</keyword>
<feature type="transmembrane region" description="Helical" evidence="10">
    <location>
        <begin position="119"/>
        <end position="139"/>
    </location>
</feature>
<dbReference type="HAMAP" id="MF_01465">
    <property type="entry name" value="SecY"/>
    <property type="match status" value="1"/>
</dbReference>
<proteinExistence type="inferred from homology"/>
<feature type="transmembrane region" description="Helical" evidence="10">
    <location>
        <begin position="188"/>
        <end position="208"/>
    </location>
</feature>
<keyword evidence="15" id="KW-1185">Reference proteome</keyword>
<dbReference type="PROSITE" id="PS00756">
    <property type="entry name" value="SECY_2"/>
    <property type="match status" value="1"/>
</dbReference>
<keyword evidence="7 10" id="KW-0811">Translocation</keyword>
<evidence type="ECO:0000256" key="13">
    <source>
        <dbReference type="RuleBase" id="RU004349"/>
    </source>
</evidence>
<dbReference type="InterPro" id="IPR023201">
    <property type="entry name" value="SecY_dom_sf"/>
</dbReference>
<dbReference type="GO" id="GO:0006605">
    <property type="term" value="P:protein targeting"/>
    <property type="evidence" value="ECO:0007669"/>
    <property type="project" value="UniProtKB-UniRule"/>
</dbReference>
<evidence type="ECO:0000256" key="8">
    <source>
        <dbReference type="ARBA" id="ARBA00023136"/>
    </source>
</evidence>
<protein>
    <recommendedName>
        <fullName evidence="9 10">Protein translocase subunit SecY</fullName>
    </recommendedName>
</protein>
<evidence type="ECO:0000256" key="1">
    <source>
        <dbReference type="ARBA" id="ARBA00004141"/>
    </source>
</evidence>
<feature type="transmembrane region" description="Helical" evidence="10">
    <location>
        <begin position="23"/>
        <end position="41"/>
    </location>
</feature>
<dbReference type="OrthoDB" id="9809248at2"/>
<comment type="subcellular location">
    <subcellularLocation>
        <location evidence="10">Cell membrane</location>
        <topology evidence="10">Multi-pass membrane protein</topology>
    </subcellularLocation>
    <subcellularLocation>
        <location evidence="1 12">Membrane</location>
        <topology evidence="1 12">Multi-pass membrane protein</topology>
    </subcellularLocation>
</comment>
<dbReference type="AlphaFoldDB" id="A0A3R9YAV0"/>
<keyword evidence="3 10" id="KW-0813">Transport</keyword>
<dbReference type="Gene3D" id="1.10.3370.10">
    <property type="entry name" value="SecY subunit domain"/>
    <property type="match status" value="1"/>
</dbReference>
<dbReference type="InterPro" id="IPR030659">
    <property type="entry name" value="SecY_CS"/>
</dbReference>
<evidence type="ECO:0000256" key="5">
    <source>
        <dbReference type="ARBA" id="ARBA00022927"/>
    </source>
</evidence>
<dbReference type="GO" id="GO:0005886">
    <property type="term" value="C:plasma membrane"/>
    <property type="evidence" value="ECO:0007669"/>
    <property type="project" value="UniProtKB-SubCell"/>
</dbReference>
<feature type="transmembrane region" description="Helical" evidence="10">
    <location>
        <begin position="155"/>
        <end position="176"/>
    </location>
</feature>
<dbReference type="PANTHER" id="PTHR10906">
    <property type="entry name" value="SECY/SEC61-ALPHA FAMILY MEMBER"/>
    <property type="match status" value="1"/>
</dbReference>
<feature type="transmembrane region" description="Helical" evidence="10">
    <location>
        <begin position="220"/>
        <end position="238"/>
    </location>
</feature>
<feature type="transmembrane region" description="Helical" evidence="10">
    <location>
        <begin position="279"/>
        <end position="297"/>
    </location>
</feature>
<evidence type="ECO:0000256" key="7">
    <source>
        <dbReference type="ARBA" id="ARBA00023010"/>
    </source>
</evidence>
<comment type="caution">
    <text evidence="10">Lacks conserved residue(s) required for the propagation of feature annotation.</text>
</comment>
<dbReference type="Proteomes" id="UP000279470">
    <property type="component" value="Unassembled WGS sequence"/>
</dbReference>
<dbReference type="Pfam" id="PF00344">
    <property type="entry name" value="SecY"/>
    <property type="match status" value="1"/>
</dbReference>
<dbReference type="GO" id="GO:0065002">
    <property type="term" value="P:intracellular protein transmembrane transport"/>
    <property type="evidence" value="ECO:0007669"/>
    <property type="project" value="UniProtKB-UniRule"/>
</dbReference>
<sequence>MKKNQSQNFGNPLSGKGDLGKKIFFVIFILIIYRLGTYIPLPGVNLSILDNIVKEQAKGILGMFNVLTGGALGRMSIFTLNIMPYITASIIMQLMTVLSKEFSELKKSGEVGRQKINQYSKYLSVVLALFQGYGIAVGIESLNYKGISLISDPGIYFRIVTMFTLMGGTIVVIWFADQINMKGIGNGSSVIIFSGIVSGLLPAVFSLLEMGKSNVVSTQFIILCFIAIVAIIVFVVFMEKSQRKLLVQYPRKQVGKKIYAGDSTHLPIKINVSGVIPPIFANALLLFPATIAGFSIGGEVTGWRKFVESYLSQGKPLYLILYILFIMFFCFFYSTIVFNPEETAENLRKNGAVIIGRRPGNQTKEYLQYILTRITVIGASYIAVVCAVPEVLTHQFSMPFYLGGTSILIVISVVLDLSSQIQSHLLSNKYAHLMKKANMMRRR</sequence>
<feature type="transmembrane region" description="Helical" evidence="10">
    <location>
        <begin position="398"/>
        <end position="417"/>
    </location>
</feature>
<evidence type="ECO:0000256" key="12">
    <source>
        <dbReference type="RuleBase" id="RU003484"/>
    </source>
</evidence>
<dbReference type="InterPro" id="IPR026593">
    <property type="entry name" value="SecY"/>
</dbReference>
<evidence type="ECO:0000313" key="14">
    <source>
        <dbReference type="EMBL" id="RST68188.1"/>
    </source>
</evidence>
<keyword evidence="5 10" id="KW-0653">Protein transport</keyword>
<dbReference type="PRINTS" id="PR00303">
    <property type="entry name" value="SECYTRNLCASE"/>
</dbReference>
<dbReference type="PROSITE" id="PS00755">
    <property type="entry name" value="SECY_1"/>
    <property type="match status" value="1"/>
</dbReference>
<feature type="transmembrane region" description="Helical" evidence="10">
    <location>
        <begin position="317"/>
        <end position="338"/>
    </location>
</feature>
<reference evidence="15" key="1">
    <citation type="submission" date="2018-11" db="EMBL/GenBank/DDBJ databases">
        <title>Phylogenetic, genomic, and biogeographic characterization of a novel and ubiquitous marine invertebrate-associated Rickettsiales parasite, Candidatus Marinoinvertebrata rohwerii, gen. nov., sp. nov.</title>
        <authorList>
            <person name="Klinges J.G."/>
            <person name="Rosales S.M."/>
            <person name="Mcminds R."/>
            <person name="Shaver E.C."/>
            <person name="Shantz A."/>
            <person name="Peters E.C."/>
            <person name="Burkepile D.E."/>
            <person name="Silliman B.R."/>
            <person name="Vega Thurber R.L."/>
        </authorList>
    </citation>
    <scope>NUCLEOTIDE SEQUENCE [LARGE SCALE GENOMIC DNA]</scope>
    <source>
        <strain evidence="15">a_cerv_44</strain>
    </source>
</reference>
<name>A0A3R9YAV0_9RICK</name>
<evidence type="ECO:0000256" key="6">
    <source>
        <dbReference type="ARBA" id="ARBA00022989"/>
    </source>
</evidence>
<evidence type="ECO:0000256" key="9">
    <source>
        <dbReference type="ARBA" id="ARBA00039733"/>
    </source>
</evidence>
<gene>
    <name evidence="10 14" type="primary">secY</name>
    <name evidence="14" type="ORF">EIC27_02870</name>
</gene>
<accession>A0A3R9YAV0</accession>
<evidence type="ECO:0000256" key="10">
    <source>
        <dbReference type="HAMAP-Rule" id="MF_01465"/>
    </source>
</evidence>
<feature type="transmembrane region" description="Helical" evidence="10">
    <location>
        <begin position="366"/>
        <end position="392"/>
    </location>
</feature>
<dbReference type="RefSeq" id="WP_126044644.1">
    <property type="nucleotide sequence ID" value="NZ_RXFM01000029.1"/>
</dbReference>
<dbReference type="SUPFAM" id="SSF103491">
    <property type="entry name" value="Preprotein translocase SecY subunit"/>
    <property type="match status" value="1"/>
</dbReference>
<keyword evidence="4 10" id="KW-0812">Transmembrane</keyword>
<dbReference type="InterPro" id="IPR002208">
    <property type="entry name" value="SecY/SEC61-alpha"/>
</dbReference>
<comment type="caution">
    <text evidence="14">The sequence shown here is derived from an EMBL/GenBank/DDBJ whole genome shotgun (WGS) entry which is preliminary data.</text>
</comment>
<evidence type="ECO:0000256" key="4">
    <source>
        <dbReference type="ARBA" id="ARBA00022692"/>
    </source>
</evidence>
<organism evidence="14 15">
    <name type="scientific">Candidatus Aquarickettsia rohweri</name>
    <dbReference type="NCBI Taxonomy" id="2602574"/>
    <lineage>
        <taxon>Bacteria</taxon>
        <taxon>Pseudomonadati</taxon>
        <taxon>Pseudomonadota</taxon>
        <taxon>Alphaproteobacteria</taxon>
        <taxon>Rickettsiales</taxon>
        <taxon>Candidatus Midichloriaceae</taxon>
        <taxon>Candidatus Aquarickettsia</taxon>
    </lineage>
</organism>
<keyword evidence="8 10" id="KW-0472">Membrane</keyword>
<dbReference type="GO" id="GO:0043952">
    <property type="term" value="P:protein transport by the Sec complex"/>
    <property type="evidence" value="ECO:0007669"/>
    <property type="project" value="UniProtKB-UniRule"/>
</dbReference>
<comment type="subunit">
    <text evidence="10">Component of the Sec protein translocase complex. Heterotrimer consisting of SecY, SecE and SecG subunits. The heterotrimers can form oligomers, although 1 heterotrimer is thought to be able to translocate proteins. Interacts with the ribosome. Interacts with SecDF, and other proteins may be involved. Interacts with SecA.</text>
</comment>
<evidence type="ECO:0000256" key="11">
    <source>
        <dbReference type="RuleBase" id="RU000537"/>
    </source>
</evidence>
<evidence type="ECO:0000256" key="3">
    <source>
        <dbReference type="ARBA" id="ARBA00022448"/>
    </source>
</evidence>
<dbReference type="FunFam" id="1.10.3370.10:FF:000001">
    <property type="entry name" value="Preprotein translocase subunit SecY"/>
    <property type="match status" value="1"/>
</dbReference>
<evidence type="ECO:0000256" key="2">
    <source>
        <dbReference type="ARBA" id="ARBA00005751"/>
    </source>
</evidence>
<keyword evidence="6 10" id="KW-1133">Transmembrane helix</keyword>
<dbReference type="PIRSF" id="PIRSF004557">
    <property type="entry name" value="SecY"/>
    <property type="match status" value="1"/>
</dbReference>
<dbReference type="NCBIfam" id="TIGR00967">
    <property type="entry name" value="3a0501s007"/>
    <property type="match status" value="1"/>
</dbReference>